<dbReference type="SMART" id="SM00220">
    <property type="entry name" value="S_TKc"/>
    <property type="match status" value="1"/>
</dbReference>
<dbReference type="Gene3D" id="1.10.510.10">
    <property type="entry name" value="Transferase(Phosphotransferase) domain 1"/>
    <property type="match status" value="1"/>
</dbReference>
<dbReference type="InterPro" id="IPR011009">
    <property type="entry name" value="Kinase-like_dom_sf"/>
</dbReference>
<evidence type="ECO:0000313" key="3">
    <source>
        <dbReference type="Proteomes" id="UP000683360"/>
    </source>
</evidence>
<dbReference type="Proteomes" id="UP000683360">
    <property type="component" value="Unassembled WGS sequence"/>
</dbReference>
<dbReference type="InterPro" id="IPR008271">
    <property type="entry name" value="Ser/Thr_kinase_AS"/>
</dbReference>
<dbReference type="GO" id="GO:0004674">
    <property type="term" value="F:protein serine/threonine kinase activity"/>
    <property type="evidence" value="ECO:0007669"/>
    <property type="project" value="TreeGrafter"/>
</dbReference>
<dbReference type="AlphaFoldDB" id="A0A8S3UKR4"/>
<dbReference type="PROSITE" id="PS50011">
    <property type="entry name" value="PROTEIN_KINASE_DOM"/>
    <property type="match status" value="1"/>
</dbReference>
<comment type="caution">
    <text evidence="2">The sequence shown here is derived from an EMBL/GenBank/DDBJ whole genome shotgun (WGS) entry which is preliminary data.</text>
</comment>
<dbReference type="SUPFAM" id="SSF56112">
    <property type="entry name" value="Protein kinase-like (PK-like)"/>
    <property type="match status" value="1"/>
</dbReference>
<protein>
    <recommendedName>
        <fullName evidence="1">Protein kinase domain-containing protein</fullName>
    </recommendedName>
</protein>
<gene>
    <name evidence="2" type="ORF">MEDL_55023</name>
</gene>
<evidence type="ECO:0000313" key="2">
    <source>
        <dbReference type="EMBL" id="CAG2242869.1"/>
    </source>
</evidence>
<dbReference type="EMBL" id="CAJPWZ010002685">
    <property type="protein sequence ID" value="CAG2242869.1"/>
    <property type="molecule type" value="Genomic_DNA"/>
</dbReference>
<dbReference type="OrthoDB" id="6157868at2759"/>
<proteinExistence type="predicted"/>
<dbReference type="PANTHER" id="PTHR44329">
    <property type="entry name" value="SERINE/THREONINE-PROTEIN KINASE TNNI3K-RELATED"/>
    <property type="match status" value="1"/>
</dbReference>
<dbReference type="InterPro" id="IPR000719">
    <property type="entry name" value="Prot_kinase_dom"/>
</dbReference>
<dbReference type="GO" id="GO:0005524">
    <property type="term" value="F:ATP binding"/>
    <property type="evidence" value="ECO:0007669"/>
    <property type="project" value="InterPro"/>
</dbReference>
<dbReference type="Pfam" id="PF00069">
    <property type="entry name" value="Pkinase"/>
    <property type="match status" value="1"/>
</dbReference>
<dbReference type="PROSITE" id="PS00108">
    <property type="entry name" value="PROTEIN_KINASE_ST"/>
    <property type="match status" value="1"/>
</dbReference>
<evidence type="ECO:0000259" key="1">
    <source>
        <dbReference type="PROSITE" id="PS50011"/>
    </source>
</evidence>
<keyword evidence="3" id="KW-1185">Reference proteome</keyword>
<accession>A0A8S3UKR4</accession>
<feature type="domain" description="Protein kinase" evidence="1">
    <location>
        <begin position="1"/>
        <end position="203"/>
    </location>
</feature>
<dbReference type="InterPro" id="IPR051681">
    <property type="entry name" value="Ser/Thr_Kinases-Pseudokinases"/>
</dbReference>
<reference evidence="2" key="1">
    <citation type="submission" date="2021-03" db="EMBL/GenBank/DDBJ databases">
        <authorList>
            <person name="Bekaert M."/>
        </authorList>
    </citation>
    <scope>NUCLEOTIDE SEQUENCE</scope>
</reference>
<name>A0A8S3UKR4_MYTED</name>
<organism evidence="2 3">
    <name type="scientific">Mytilus edulis</name>
    <name type="common">Blue mussel</name>
    <dbReference type="NCBI Taxonomy" id="6550"/>
    <lineage>
        <taxon>Eukaryota</taxon>
        <taxon>Metazoa</taxon>
        <taxon>Spiralia</taxon>
        <taxon>Lophotrochozoa</taxon>
        <taxon>Mollusca</taxon>
        <taxon>Bivalvia</taxon>
        <taxon>Autobranchia</taxon>
        <taxon>Pteriomorphia</taxon>
        <taxon>Mytilida</taxon>
        <taxon>Mytiloidea</taxon>
        <taxon>Mytilidae</taxon>
        <taxon>Mytilinae</taxon>
        <taxon>Mytilus</taxon>
    </lineage>
</organism>
<sequence length="203" mass="23172">MEYCDGSLEHIVYRKRDPPPCFKFKDVSLCKASWEFYLKMMCGVCGLIHVHYMGFVHRDLKLANILVKDGEAKIADIGLAKEAEDILGTVTGTPTTMAPEVLQGKMYGTEADIFSLGIILWEMWYARPSYTHPVGVESEGYQFIAKNLNELSKYVINGTRPELETKYRPHNKLQFLMKKCWDKDIAIRSTAADVFDQLSEMKS</sequence>